<evidence type="ECO:0000259" key="12">
    <source>
        <dbReference type="Pfam" id="PF01490"/>
    </source>
</evidence>
<reference evidence="13" key="1">
    <citation type="submission" date="2022-11" db="EMBL/GenBank/DDBJ databases">
        <authorList>
            <person name="Hyden B.L."/>
            <person name="Feng K."/>
            <person name="Yates T."/>
            <person name="Jawdy S."/>
            <person name="Smart L.B."/>
            <person name="Muchero W."/>
        </authorList>
    </citation>
    <scope>NUCLEOTIDE SEQUENCE</scope>
    <source>
        <tissue evidence="13">Shoot tip</tissue>
    </source>
</reference>
<dbReference type="OrthoDB" id="823014at2759"/>
<dbReference type="Pfam" id="PF01490">
    <property type="entry name" value="Aa_trans"/>
    <property type="match status" value="1"/>
</dbReference>
<feature type="transmembrane region" description="Helical" evidence="11">
    <location>
        <begin position="36"/>
        <end position="56"/>
    </location>
</feature>
<keyword evidence="5" id="KW-0769">Symport</keyword>
<accession>A0A9Q0U5X7</accession>
<evidence type="ECO:0000256" key="9">
    <source>
        <dbReference type="ARBA" id="ARBA00023294"/>
    </source>
</evidence>
<protein>
    <recommendedName>
        <fullName evidence="12">Amino acid transporter transmembrane domain-containing protein</fullName>
    </recommendedName>
</protein>
<feature type="transmembrane region" description="Helical" evidence="11">
    <location>
        <begin position="98"/>
        <end position="126"/>
    </location>
</feature>
<reference evidence="13" key="2">
    <citation type="journal article" date="2023" name="Int. J. Mol. Sci.">
        <title>De Novo Assembly and Annotation of 11 Diverse Shrub Willow (Salix) Genomes Reveals Novel Gene Organization in Sex-Linked Regions.</title>
        <authorList>
            <person name="Hyden B."/>
            <person name="Feng K."/>
            <person name="Yates T.B."/>
            <person name="Jawdy S."/>
            <person name="Cereghino C."/>
            <person name="Smart L.B."/>
            <person name="Muchero W."/>
        </authorList>
    </citation>
    <scope>NUCLEOTIDE SEQUENCE [LARGE SCALE GENOMIC DNA]</scope>
    <source>
        <tissue evidence="13">Shoot tip</tissue>
    </source>
</reference>
<name>A0A9Q0U5X7_SALVM</name>
<dbReference type="GO" id="GO:0009734">
    <property type="term" value="P:auxin-activated signaling pathway"/>
    <property type="evidence" value="ECO:0007669"/>
    <property type="project" value="UniProtKB-KW"/>
</dbReference>
<dbReference type="GO" id="GO:0015293">
    <property type="term" value="F:symporter activity"/>
    <property type="evidence" value="ECO:0007669"/>
    <property type="project" value="UniProtKB-KW"/>
</dbReference>
<evidence type="ECO:0000256" key="5">
    <source>
        <dbReference type="ARBA" id="ARBA00022847"/>
    </source>
</evidence>
<evidence type="ECO:0000256" key="4">
    <source>
        <dbReference type="ARBA" id="ARBA00022692"/>
    </source>
</evidence>
<keyword evidence="9" id="KW-0927">Auxin signaling pathway</keyword>
<comment type="caution">
    <text evidence="13">The sequence shown here is derived from an EMBL/GenBank/DDBJ whole genome shotgun (WGS) entry which is preliminary data.</text>
</comment>
<evidence type="ECO:0000256" key="10">
    <source>
        <dbReference type="ARBA" id="ARBA00045588"/>
    </source>
</evidence>
<dbReference type="GO" id="GO:0006865">
    <property type="term" value="P:amino acid transport"/>
    <property type="evidence" value="ECO:0007669"/>
    <property type="project" value="UniProtKB-KW"/>
</dbReference>
<dbReference type="EMBL" id="JAPFFL010000005">
    <property type="protein sequence ID" value="KAJ6724070.1"/>
    <property type="molecule type" value="Genomic_DNA"/>
</dbReference>
<dbReference type="AlphaFoldDB" id="A0A9Q0U5X7"/>
<evidence type="ECO:0000256" key="7">
    <source>
        <dbReference type="ARBA" id="ARBA00022989"/>
    </source>
</evidence>
<comment type="subcellular location">
    <subcellularLocation>
        <location evidence="1">Endomembrane system</location>
        <topology evidence="1">Multi-pass membrane protein</topology>
    </subcellularLocation>
</comment>
<keyword evidence="3" id="KW-0813">Transport</keyword>
<keyword evidence="6" id="KW-0029">Amino-acid transport</keyword>
<evidence type="ECO:0000313" key="13">
    <source>
        <dbReference type="EMBL" id="KAJ6724070.1"/>
    </source>
</evidence>
<comment type="similarity">
    <text evidence="2">Belongs to the amino acid/polyamine transporter 2 family. Amino acid/auxin permease (AAAP) (TC 2.A.18.1) subfamily.</text>
</comment>
<evidence type="ECO:0000256" key="6">
    <source>
        <dbReference type="ARBA" id="ARBA00022970"/>
    </source>
</evidence>
<gene>
    <name evidence="13" type="ORF">OIU85_022044</name>
</gene>
<organism evidence="13 14">
    <name type="scientific">Salix viminalis</name>
    <name type="common">Common osier</name>
    <name type="synonym">Basket willow</name>
    <dbReference type="NCBI Taxonomy" id="40686"/>
    <lineage>
        <taxon>Eukaryota</taxon>
        <taxon>Viridiplantae</taxon>
        <taxon>Streptophyta</taxon>
        <taxon>Embryophyta</taxon>
        <taxon>Tracheophyta</taxon>
        <taxon>Spermatophyta</taxon>
        <taxon>Magnoliopsida</taxon>
        <taxon>eudicotyledons</taxon>
        <taxon>Gunneridae</taxon>
        <taxon>Pentapetalae</taxon>
        <taxon>rosids</taxon>
        <taxon>fabids</taxon>
        <taxon>Malpighiales</taxon>
        <taxon>Salicaceae</taxon>
        <taxon>Saliceae</taxon>
        <taxon>Salix</taxon>
    </lineage>
</organism>
<dbReference type="Proteomes" id="UP001151529">
    <property type="component" value="Chromosome 11"/>
</dbReference>
<keyword evidence="14" id="KW-1185">Reference proteome</keyword>
<evidence type="ECO:0000256" key="1">
    <source>
        <dbReference type="ARBA" id="ARBA00004127"/>
    </source>
</evidence>
<keyword evidence="8 11" id="KW-0472">Membrane</keyword>
<keyword evidence="7 11" id="KW-1133">Transmembrane helix</keyword>
<feature type="domain" description="Amino acid transporter transmembrane" evidence="12">
    <location>
        <begin position="22"/>
        <end position="129"/>
    </location>
</feature>
<keyword evidence="4 11" id="KW-0812">Transmembrane</keyword>
<dbReference type="GO" id="GO:0012505">
    <property type="term" value="C:endomembrane system"/>
    <property type="evidence" value="ECO:0007669"/>
    <property type="project" value="UniProtKB-SubCell"/>
</dbReference>
<proteinExistence type="inferred from homology"/>
<dbReference type="InterPro" id="IPR013057">
    <property type="entry name" value="AA_transpt_TM"/>
</dbReference>
<comment type="function">
    <text evidence="10">Carrier protein involved in proton-driven auxin influx. Mediates the formation of auxin gradient from developing leaves (site of auxin biosynthesis) to tips by contributing to the loading of auxin in vascular tissues and facilitating acropetal (base to tip) auxin transport within inner tissues of the root apex, and basipetal (tip to base) auxin transport within outer tissues of the root apex. May be involved in lateral roots and nodules formation.</text>
</comment>
<evidence type="ECO:0000256" key="3">
    <source>
        <dbReference type="ARBA" id="ARBA00022448"/>
    </source>
</evidence>
<evidence type="ECO:0000256" key="2">
    <source>
        <dbReference type="ARBA" id="ARBA00005590"/>
    </source>
</evidence>
<evidence type="ECO:0000313" key="14">
    <source>
        <dbReference type="Proteomes" id="UP001151529"/>
    </source>
</evidence>
<evidence type="ECO:0000256" key="8">
    <source>
        <dbReference type="ARBA" id="ARBA00023136"/>
    </source>
</evidence>
<evidence type="ECO:0000256" key="11">
    <source>
        <dbReference type="SAM" id="Phobius"/>
    </source>
</evidence>
<sequence>MAVKHEQENGLLLDDDGRTRRTGKTQTCLCGMFQYLYMYGIGIAYVITTSTCMSAIRRSNCYHEKGHAAPCEHKDIPNMLMFGAVQIVASQIPDFHSIKWLSVIAAIMSFAYSVTGFGLGFAEVIALQSASIRVRRTLVLREVSK</sequence>
<dbReference type="PANTHER" id="PTHR48017">
    <property type="entry name" value="OS05G0424000 PROTEIN-RELATED"/>
    <property type="match status" value="1"/>
</dbReference>